<feature type="compositionally biased region" description="Acidic residues" evidence="1">
    <location>
        <begin position="26"/>
        <end position="40"/>
    </location>
</feature>
<organism evidence="2 3">
    <name type="scientific">Cymbomonas tetramitiformis</name>
    <dbReference type="NCBI Taxonomy" id="36881"/>
    <lineage>
        <taxon>Eukaryota</taxon>
        <taxon>Viridiplantae</taxon>
        <taxon>Chlorophyta</taxon>
        <taxon>Pyramimonadophyceae</taxon>
        <taxon>Pyramimonadales</taxon>
        <taxon>Pyramimonadaceae</taxon>
        <taxon>Cymbomonas</taxon>
    </lineage>
</organism>
<name>A0AAE0H0G5_9CHLO</name>
<sequence length="281" mass="30930">MKPHERAVRNAIRNVTDEYCFEAWELLEESEEEEEEEEAAEAASKGPDKGKGKGRAPEVDAPPKKSPRKANAVASPSKGKANAVASPSKGKATAQEEEDAADQSDLAKRYPVGKEVYLYARPTDSDEALIESEILDPKDYFTSSPPLTLKKTVPLLSGTISACELHAETVHGPGKSDIKLPPEFLSIKVKQFNSKKTGADEWHQKAWKVLKHILSSTDKHVSEEEAKTKTLSKVTEKCYEDLLRGKKLPKELNLVVHGKYVRYGLLQHAFAGPPKGGNDTE</sequence>
<gene>
    <name evidence="2" type="ORF">CYMTET_4914</name>
</gene>
<evidence type="ECO:0000256" key="1">
    <source>
        <dbReference type="SAM" id="MobiDB-lite"/>
    </source>
</evidence>
<evidence type="ECO:0000313" key="2">
    <source>
        <dbReference type="EMBL" id="KAK3287591.1"/>
    </source>
</evidence>
<evidence type="ECO:0000313" key="3">
    <source>
        <dbReference type="Proteomes" id="UP001190700"/>
    </source>
</evidence>
<dbReference type="EMBL" id="LGRX02000789">
    <property type="protein sequence ID" value="KAK3287591.1"/>
    <property type="molecule type" value="Genomic_DNA"/>
</dbReference>
<accession>A0AAE0H0G5</accession>
<protein>
    <submittedName>
        <fullName evidence="2">Uncharacterized protein</fullName>
    </submittedName>
</protein>
<feature type="region of interest" description="Disordered" evidence="1">
    <location>
        <begin position="26"/>
        <end position="107"/>
    </location>
</feature>
<dbReference type="AlphaFoldDB" id="A0AAE0H0G5"/>
<dbReference type="Proteomes" id="UP001190700">
    <property type="component" value="Unassembled WGS sequence"/>
</dbReference>
<comment type="caution">
    <text evidence="2">The sequence shown here is derived from an EMBL/GenBank/DDBJ whole genome shotgun (WGS) entry which is preliminary data.</text>
</comment>
<keyword evidence="3" id="KW-1185">Reference proteome</keyword>
<proteinExistence type="predicted"/>
<reference evidence="2 3" key="1">
    <citation type="journal article" date="2015" name="Genome Biol. Evol.">
        <title>Comparative Genomics of a Bacterivorous Green Alga Reveals Evolutionary Causalities and Consequences of Phago-Mixotrophic Mode of Nutrition.</title>
        <authorList>
            <person name="Burns J.A."/>
            <person name="Paasch A."/>
            <person name="Narechania A."/>
            <person name="Kim E."/>
        </authorList>
    </citation>
    <scope>NUCLEOTIDE SEQUENCE [LARGE SCALE GENOMIC DNA]</scope>
    <source>
        <strain evidence="2 3">PLY_AMNH</strain>
    </source>
</reference>
<feature type="compositionally biased region" description="Basic and acidic residues" evidence="1">
    <location>
        <begin position="46"/>
        <end position="63"/>
    </location>
</feature>